<evidence type="ECO:0000313" key="3">
    <source>
        <dbReference type="Proteomes" id="UP001321749"/>
    </source>
</evidence>
<reference evidence="2" key="1">
    <citation type="journal article" date="2023" name="Mol. Phylogenet. Evol.">
        <title>Genome-scale phylogeny and comparative genomics of the fungal order Sordariales.</title>
        <authorList>
            <person name="Hensen N."/>
            <person name="Bonometti L."/>
            <person name="Westerberg I."/>
            <person name="Brannstrom I.O."/>
            <person name="Guillou S."/>
            <person name="Cros-Aarteil S."/>
            <person name="Calhoun S."/>
            <person name="Haridas S."/>
            <person name="Kuo A."/>
            <person name="Mondo S."/>
            <person name="Pangilinan J."/>
            <person name="Riley R."/>
            <person name="LaButti K."/>
            <person name="Andreopoulos B."/>
            <person name="Lipzen A."/>
            <person name="Chen C."/>
            <person name="Yan M."/>
            <person name="Daum C."/>
            <person name="Ng V."/>
            <person name="Clum A."/>
            <person name="Steindorff A."/>
            <person name="Ohm R.A."/>
            <person name="Martin F."/>
            <person name="Silar P."/>
            <person name="Natvig D.O."/>
            <person name="Lalanne C."/>
            <person name="Gautier V."/>
            <person name="Ament-Velasquez S.L."/>
            <person name="Kruys A."/>
            <person name="Hutchinson M.I."/>
            <person name="Powell A.J."/>
            <person name="Barry K."/>
            <person name="Miller A.N."/>
            <person name="Grigoriev I.V."/>
            <person name="Debuchy R."/>
            <person name="Gladieux P."/>
            <person name="Hiltunen Thoren M."/>
            <person name="Johannesson H."/>
        </authorList>
    </citation>
    <scope>NUCLEOTIDE SEQUENCE</scope>
    <source>
        <strain evidence="2">PSN324</strain>
    </source>
</reference>
<keyword evidence="3" id="KW-1185">Reference proteome</keyword>
<comment type="caution">
    <text evidence="2">The sequence shown here is derived from an EMBL/GenBank/DDBJ whole genome shotgun (WGS) entry which is preliminary data.</text>
</comment>
<feature type="compositionally biased region" description="Polar residues" evidence="1">
    <location>
        <begin position="73"/>
        <end position="82"/>
    </location>
</feature>
<accession>A0AAV9HGV7</accession>
<evidence type="ECO:0000256" key="1">
    <source>
        <dbReference type="SAM" id="MobiDB-lite"/>
    </source>
</evidence>
<organism evidence="2 3">
    <name type="scientific">Cladorrhinum samala</name>
    <dbReference type="NCBI Taxonomy" id="585594"/>
    <lineage>
        <taxon>Eukaryota</taxon>
        <taxon>Fungi</taxon>
        <taxon>Dikarya</taxon>
        <taxon>Ascomycota</taxon>
        <taxon>Pezizomycotina</taxon>
        <taxon>Sordariomycetes</taxon>
        <taxon>Sordariomycetidae</taxon>
        <taxon>Sordariales</taxon>
        <taxon>Podosporaceae</taxon>
        <taxon>Cladorrhinum</taxon>
    </lineage>
</organism>
<sequence>MMRANSHDSIVADSEGTCTVGPPTQVVTPNEEVLVQFPKLEASPSPLTPLPATVQERDGQNIAISTPPIHIVGSNSKTTVDVQETPRPAPSLEQNAQEDEDPTPRPPARTIERDPVSPFPGSI</sequence>
<proteinExistence type="predicted"/>
<gene>
    <name evidence="2" type="ORF">QBC42DRAFT_273448</name>
</gene>
<dbReference type="EMBL" id="MU865024">
    <property type="protein sequence ID" value="KAK4459895.1"/>
    <property type="molecule type" value="Genomic_DNA"/>
</dbReference>
<dbReference type="AlphaFoldDB" id="A0AAV9HGV7"/>
<evidence type="ECO:0000313" key="2">
    <source>
        <dbReference type="EMBL" id="KAK4459895.1"/>
    </source>
</evidence>
<protein>
    <submittedName>
        <fullName evidence="2">Uncharacterized protein</fullName>
    </submittedName>
</protein>
<feature type="region of interest" description="Disordered" evidence="1">
    <location>
        <begin position="64"/>
        <end position="123"/>
    </location>
</feature>
<dbReference type="Proteomes" id="UP001321749">
    <property type="component" value="Unassembled WGS sequence"/>
</dbReference>
<name>A0AAV9HGV7_9PEZI</name>
<reference evidence="2" key="2">
    <citation type="submission" date="2023-06" db="EMBL/GenBank/DDBJ databases">
        <authorList>
            <consortium name="Lawrence Berkeley National Laboratory"/>
            <person name="Mondo S.J."/>
            <person name="Hensen N."/>
            <person name="Bonometti L."/>
            <person name="Westerberg I."/>
            <person name="Brannstrom I.O."/>
            <person name="Guillou S."/>
            <person name="Cros-Aarteil S."/>
            <person name="Calhoun S."/>
            <person name="Haridas S."/>
            <person name="Kuo A."/>
            <person name="Pangilinan J."/>
            <person name="Riley R."/>
            <person name="Labutti K."/>
            <person name="Andreopoulos B."/>
            <person name="Lipzen A."/>
            <person name="Chen C."/>
            <person name="Yanf M."/>
            <person name="Daum C."/>
            <person name="Ng V."/>
            <person name="Clum A."/>
            <person name="Steindorff A."/>
            <person name="Ohm R."/>
            <person name="Martin F."/>
            <person name="Silar P."/>
            <person name="Natvig D."/>
            <person name="Lalanne C."/>
            <person name="Gautier V."/>
            <person name="Ament-Velasquez S.L."/>
            <person name="Kruys A."/>
            <person name="Hutchinson M.I."/>
            <person name="Powell A.J."/>
            <person name="Barry K."/>
            <person name="Miller A.N."/>
            <person name="Grigoriev I.V."/>
            <person name="Debuchy R."/>
            <person name="Gladieux P."/>
            <person name="Thoren M.H."/>
            <person name="Johannesson H."/>
        </authorList>
    </citation>
    <scope>NUCLEOTIDE SEQUENCE</scope>
    <source>
        <strain evidence="2">PSN324</strain>
    </source>
</reference>
<feature type="region of interest" description="Disordered" evidence="1">
    <location>
        <begin position="1"/>
        <end position="25"/>
    </location>
</feature>